<comment type="caution">
    <text evidence="3">The sequence shown here is derived from an EMBL/GenBank/DDBJ whole genome shotgun (WGS) entry which is preliminary data.</text>
</comment>
<dbReference type="Gene3D" id="3.30.70.270">
    <property type="match status" value="1"/>
</dbReference>
<dbReference type="Pfam" id="PF08284">
    <property type="entry name" value="RVP_2"/>
    <property type="match status" value="1"/>
</dbReference>
<dbReference type="Pfam" id="PF24626">
    <property type="entry name" value="SH3_Tf2-1"/>
    <property type="match status" value="1"/>
</dbReference>
<organism evidence="3 4">
    <name type="scientific">Tanacetum coccineum</name>
    <dbReference type="NCBI Taxonomy" id="301880"/>
    <lineage>
        <taxon>Eukaryota</taxon>
        <taxon>Viridiplantae</taxon>
        <taxon>Streptophyta</taxon>
        <taxon>Embryophyta</taxon>
        <taxon>Tracheophyta</taxon>
        <taxon>Spermatophyta</taxon>
        <taxon>Magnoliopsida</taxon>
        <taxon>eudicotyledons</taxon>
        <taxon>Gunneridae</taxon>
        <taxon>Pentapetalae</taxon>
        <taxon>asterids</taxon>
        <taxon>campanulids</taxon>
        <taxon>Asterales</taxon>
        <taxon>Asteraceae</taxon>
        <taxon>Asteroideae</taxon>
        <taxon>Anthemideae</taxon>
        <taxon>Anthemidinae</taxon>
        <taxon>Tanacetum</taxon>
    </lineage>
</organism>
<evidence type="ECO:0000256" key="1">
    <source>
        <dbReference type="SAM" id="MobiDB-lite"/>
    </source>
</evidence>
<proteinExistence type="predicted"/>
<dbReference type="PROSITE" id="PS50878">
    <property type="entry name" value="RT_POL"/>
    <property type="match status" value="1"/>
</dbReference>
<dbReference type="Pfam" id="PF17919">
    <property type="entry name" value="RT_RNaseH_2"/>
    <property type="match status" value="1"/>
</dbReference>
<dbReference type="InterPro" id="IPR021109">
    <property type="entry name" value="Peptidase_aspartic_dom_sf"/>
</dbReference>
<evidence type="ECO:0000259" key="2">
    <source>
        <dbReference type="PROSITE" id="PS50878"/>
    </source>
</evidence>
<dbReference type="SUPFAM" id="SSF50630">
    <property type="entry name" value="Acid proteases"/>
    <property type="match status" value="1"/>
</dbReference>
<dbReference type="InterPro" id="IPR036397">
    <property type="entry name" value="RNaseH_sf"/>
</dbReference>
<dbReference type="InterPro" id="IPR012337">
    <property type="entry name" value="RNaseH-like_sf"/>
</dbReference>
<dbReference type="InterPro" id="IPR056924">
    <property type="entry name" value="SH3_Tf2-1"/>
</dbReference>
<dbReference type="InterPro" id="IPR000477">
    <property type="entry name" value="RT_dom"/>
</dbReference>
<dbReference type="PANTHER" id="PTHR24559">
    <property type="entry name" value="TRANSPOSON TY3-I GAG-POL POLYPROTEIN"/>
    <property type="match status" value="1"/>
</dbReference>
<accession>A0ABQ5G3X1</accession>
<feature type="region of interest" description="Disordered" evidence="1">
    <location>
        <begin position="1"/>
        <end position="21"/>
    </location>
</feature>
<dbReference type="InterPro" id="IPR041577">
    <property type="entry name" value="RT_RNaseH_2"/>
</dbReference>
<dbReference type="CDD" id="cd01647">
    <property type="entry name" value="RT_LTR"/>
    <property type="match status" value="1"/>
</dbReference>
<feature type="compositionally biased region" description="Polar residues" evidence="1">
    <location>
        <begin position="1"/>
        <end position="10"/>
    </location>
</feature>
<keyword evidence="3" id="KW-0695">RNA-directed DNA polymerase</keyword>
<dbReference type="Gene3D" id="4.10.60.10">
    <property type="entry name" value="Zinc finger, CCHC-type"/>
    <property type="match status" value="1"/>
</dbReference>
<dbReference type="Proteomes" id="UP001151760">
    <property type="component" value="Unassembled WGS sequence"/>
</dbReference>
<feature type="region of interest" description="Disordered" evidence="1">
    <location>
        <begin position="56"/>
        <end position="80"/>
    </location>
</feature>
<name>A0ABQ5G3X1_9ASTR</name>
<dbReference type="Pfam" id="PF00078">
    <property type="entry name" value="RVT_1"/>
    <property type="match status" value="1"/>
</dbReference>
<dbReference type="SMART" id="SM00343">
    <property type="entry name" value="ZnF_C2HC"/>
    <property type="match status" value="2"/>
</dbReference>
<evidence type="ECO:0000313" key="3">
    <source>
        <dbReference type="EMBL" id="GJT70322.1"/>
    </source>
</evidence>
<keyword evidence="4" id="KW-1185">Reference proteome</keyword>
<dbReference type="SUPFAM" id="SSF56672">
    <property type="entry name" value="DNA/RNA polymerases"/>
    <property type="match status" value="1"/>
</dbReference>
<protein>
    <submittedName>
        <fullName evidence="3">Reverse transcriptase domain-containing protein</fullName>
    </submittedName>
</protein>
<dbReference type="Gene3D" id="2.40.70.10">
    <property type="entry name" value="Acid Proteases"/>
    <property type="match status" value="1"/>
</dbReference>
<reference evidence="3" key="1">
    <citation type="journal article" date="2022" name="Int. J. Mol. Sci.">
        <title>Draft Genome of Tanacetum Coccineum: Genomic Comparison of Closely Related Tanacetum-Family Plants.</title>
        <authorList>
            <person name="Yamashiro T."/>
            <person name="Shiraishi A."/>
            <person name="Nakayama K."/>
            <person name="Satake H."/>
        </authorList>
    </citation>
    <scope>NUCLEOTIDE SEQUENCE</scope>
</reference>
<sequence>MESASNPNRNTGPTGTPVVKTGNYKEFISCQPFYFNGTEGAVGLIRCTNKRKFDDRRTFNNNSRSNNNYRNTNTNNRYNNHQLQQNRRQEAVRAYAVTPSGNNRYARDLPLCKRCNLHHTGPCTGKCNICNKVGHLTKNCRNKKPSTRSNQLLVTVVCHAHREKGHYTNQCRKTNINAQGRAYMLRDKNAHQDPNVVTGTFLLNQHLAKVLFDSRADRSFISISLASKLNNPSITIDTFYDIEMADGNLVSTNTVIKGCTLTLLNQPFEIDLMPIKLVSFDVVIGMDWLSKYHAKILCDEKVVHIPINGETLIIRGDQSKTRLNLISCIKTERYISRGCQVFMIQVMEKKSDEKRLEDIPVVKEFSDVFPEPCLPPVRQVEFQIDLILGAAHVAQTPYRLAPSEMQELSNQLQELADQGFIRPSTSPWGAPVLFVKKKDGSFRMYIDYQELNKLTIKNRYPLPRIDDLFDQLQGSSVYSKIDLRSGYHQLRVRDEDIPKTAFRTRYGHYEFQVMPFGLTNTPAVFMDLMNRVCKPYLDKFVIVFIDDILIYSRNKEEHANNLRIILELPPKEKLYAKFSKCDFWIPIVQFVGHLIDSQGLHVDPATIEAVKNWTSLTTPTEGKEQESAFQLLKQKLYEASILALPEGNNDFVVYCDASLQGLGAVLMQRENHFTSRFWQSLQNALGTQLDMSTTYHPETDGQSERTIQTLEDMLRACVIESPVCWAEVGDVQLTGQEIIHETTEKIVQIHQRLQAARDRQRSYANVRRKPLEFQVGDRVMLKVSPHKGIFRFGKQGKLNPRYIGLFKILERIGPVAYKLELPEELSNVHNTFYVSNLKKCLSDESLIIPMKELQLNDKLNFVEERVEIMDREIKQLKRSRIPIVKV</sequence>
<gene>
    <name evidence="3" type="ORF">Tco_1029608</name>
</gene>
<dbReference type="InterPro" id="IPR043502">
    <property type="entry name" value="DNA/RNA_pol_sf"/>
</dbReference>
<dbReference type="GO" id="GO:0003964">
    <property type="term" value="F:RNA-directed DNA polymerase activity"/>
    <property type="evidence" value="ECO:0007669"/>
    <property type="project" value="UniProtKB-KW"/>
</dbReference>
<dbReference type="SUPFAM" id="SSF53098">
    <property type="entry name" value="Ribonuclease H-like"/>
    <property type="match status" value="1"/>
</dbReference>
<feature type="compositionally biased region" description="Low complexity" evidence="1">
    <location>
        <begin position="11"/>
        <end position="21"/>
    </location>
</feature>
<dbReference type="Gene3D" id="3.10.10.10">
    <property type="entry name" value="HIV Type 1 Reverse Transcriptase, subunit A, domain 1"/>
    <property type="match status" value="1"/>
</dbReference>
<dbReference type="EMBL" id="BQNB010018066">
    <property type="protein sequence ID" value="GJT70322.1"/>
    <property type="molecule type" value="Genomic_DNA"/>
</dbReference>
<feature type="compositionally biased region" description="Low complexity" evidence="1">
    <location>
        <begin position="60"/>
        <end position="80"/>
    </location>
</feature>
<dbReference type="InterPro" id="IPR053134">
    <property type="entry name" value="RNA-dir_DNA_polymerase"/>
</dbReference>
<dbReference type="PANTHER" id="PTHR24559:SF427">
    <property type="entry name" value="RNA-DIRECTED DNA POLYMERASE"/>
    <property type="match status" value="1"/>
</dbReference>
<keyword evidence="3" id="KW-0808">Transferase</keyword>
<dbReference type="CDD" id="cd00303">
    <property type="entry name" value="retropepsin_like"/>
    <property type="match status" value="1"/>
</dbReference>
<evidence type="ECO:0000313" key="4">
    <source>
        <dbReference type="Proteomes" id="UP001151760"/>
    </source>
</evidence>
<dbReference type="InterPro" id="IPR001878">
    <property type="entry name" value="Znf_CCHC"/>
</dbReference>
<dbReference type="Gene3D" id="3.30.420.10">
    <property type="entry name" value="Ribonuclease H-like superfamily/Ribonuclease H"/>
    <property type="match status" value="1"/>
</dbReference>
<feature type="domain" description="Reverse transcriptase" evidence="2">
    <location>
        <begin position="416"/>
        <end position="595"/>
    </location>
</feature>
<keyword evidence="3" id="KW-0548">Nucleotidyltransferase</keyword>
<dbReference type="InterPro" id="IPR043128">
    <property type="entry name" value="Rev_trsase/Diguanyl_cyclase"/>
</dbReference>
<reference evidence="3" key="2">
    <citation type="submission" date="2022-01" db="EMBL/GenBank/DDBJ databases">
        <authorList>
            <person name="Yamashiro T."/>
            <person name="Shiraishi A."/>
            <person name="Satake H."/>
            <person name="Nakayama K."/>
        </authorList>
    </citation>
    <scope>NUCLEOTIDE SEQUENCE</scope>
</reference>